<proteinExistence type="predicted"/>
<dbReference type="EMBL" id="GGEC01050190">
    <property type="protein sequence ID" value="MBX30674.1"/>
    <property type="molecule type" value="Transcribed_RNA"/>
</dbReference>
<evidence type="ECO:0000313" key="1">
    <source>
        <dbReference type="EMBL" id="MBX30674.1"/>
    </source>
</evidence>
<name>A0A2P2MKC5_RHIMU</name>
<protein>
    <submittedName>
        <fullName evidence="1">Uncharacterized protein LOC103333898</fullName>
    </submittedName>
</protein>
<reference evidence="1" key="1">
    <citation type="submission" date="2018-02" db="EMBL/GenBank/DDBJ databases">
        <title>Rhizophora mucronata_Transcriptome.</title>
        <authorList>
            <person name="Meera S.P."/>
            <person name="Sreeshan A."/>
            <person name="Augustine A."/>
        </authorList>
    </citation>
    <scope>NUCLEOTIDE SEQUENCE</scope>
    <source>
        <tissue evidence="1">Leaf</tissue>
    </source>
</reference>
<accession>A0A2P2MKC5</accession>
<organism evidence="1">
    <name type="scientific">Rhizophora mucronata</name>
    <name type="common">Asiatic mangrove</name>
    <dbReference type="NCBI Taxonomy" id="61149"/>
    <lineage>
        <taxon>Eukaryota</taxon>
        <taxon>Viridiplantae</taxon>
        <taxon>Streptophyta</taxon>
        <taxon>Embryophyta</taxon>
        <taxon>Tracheophyta</taxon>
        <taxon>Spermatophyta</taxon>
        <taxon>Magnoliopsida</taxon>
        <taxon>eudicotyledons</taxon>
        <taxon>Gunneridae</taxon>
        <taxon>Pentapetalae</taxon>
        <taxon>rosids</taxon>
        <taxon>fabids</taxon>
        <taxon>Malpighiales</taxon>
        <taxon>Rhizophoraceae</taxon>
        <taxon>Rhizophora</taxon>
    </lineage>
</organism>
<sequence length="47" mass="5313">MTKKMAEEEKKKLAMTIKTIPQECLAMLSKEAATVMGLINHLNPKLR</sequence>
<dbReference type="AlphaFoldDB" id="A0A2P2MKC5"/>